<evidence type="ECO:0000313" key="2">
    <source>
        <dbReference type="EMBL" id="PZA18704.1"/>
    </source>
</evidence>
<evidence type="ECO:0000256" key="1">
    <source>
        <dbReference type="SAM" id="Coils"/>
    </source>
</evidence>
<keyword evidence="3" id="KW-1185">Reference proteome</keyword>
<sequence>EAEIERLVAAATEAADRADAAAERLEARRAELTEDAGGEEDLAAAHAAAVAASADAARVVAELTAAERAAERDRAGWQAR</sequence>
<comment type="caution">
    <text evidence="2">The sequence shown here is derived from an EMBL/GenBank/DDBJ whole genome shotgun (WGS) entry which is preliminary data.</text>
</comment>
<dbReference type="Proteomes" id="UP000247602">
    <property type="component" value="Unassembled WGS sequence"/>
</dbReference>
<organism evidence="2 3">
    <name type="scientific">Modestobacter versicolor</name>
    <dbReference type="NCBI Taxonomy" id="429133"/>
    <lineage>
        <taxon>Bacteria</taxon>
        <taxon>Bacillati</taxon>
        <taxon>Actinomycetota</taxon>
        <taxon>Actinomycetes</taxon>
        <taxon>Geodermatophilales</taxon>
        <taxon>Geodermatophilaceae</taxon>
        <taxon>Modestobacter</taxon>
    </lineage>
</organism>
<dbReference type="RefSeq" id="WP_146251850.1">
    <property type="nucleotide sequence ID" value="NZ_QKNV01000748.1"/>
</dbReference>
<feature type="coiled-coil region" evidence="1">
    <location>
        <begin position="8"/>
        <end position="42"/>
    </location>
</feature>
<keyword evidence="1" id="KW-0175">Coiled coil</keyword>
<gene>
    <name evidence="2" type="ORF">DMO24_24675</name>
</gene>
<accession>A0A323V1U4</accession>
<name>A0A323V1U4_9ACTN</name>
<proteinExistence type="predicted"/>
<feature type="non-terminal residue" evidence="2">
    <location>
        <position position="1"/>
    </location>
</feature>
<dbReference type="AlphaFoldDB" id="A0A323V1U4"/>
<feature type="non-terminal residue" evidence="2">
    <location>
        <position position="80"/>
    </location>
</feature>
<dbReference type="EMBL" id="QKNV01000748">
    <property type="protein sequence ID" value="PZA18704.1"/>
    <property type="molecule type" value="Genomic_DNA"/>
</dbReference>
<evidence type="ECO:0008006" key="4">
    <source>
        <dbReference type="Google" id="ProtNLM"/>
    </source>
</evidence>
<protein>
    <recommendedName>
        <fullName evidence="4">Chromosome segregation protein SMC</fullName>
    </recommendedName>
</protein>
<reference evidence="2 3" key="1">
    <citation type="submission" date="2018-06" db="EMBL/GenBank/DDBJ databases">
        <title>Draft genome sequence of Modestobacter versicolor CP153-2.</title>
        <authorList>
            <person name="Gundlapally S.R."/>
        </authorList>
    </citation>
    <scope>NUCLEOTIDE SEQUENCE [LARGE SCALE GENOMIC DNA]</scope>
    <source>
        <strain evidence="2 3">CP153-2</strain>
    </source>
</reference>
<evidence type="ECO:0000313" key="3">
    <source>
        <dbReference type="Proteomes" id="UP000247602"/>
    </source>
</evidence>